<dbReference type="Gene3D" id="2.120.10.90">
    <property type="entry name" value="DNA gyrase/topoisomerase IV, subunit A, C-terminal"/>
    <property type="match status" value="1"/>
</dbReference>
<evidence type="ECO:0000256" key="6">
    <source>
        <dbReference type="ARBA" id="ARBA00023029"/>
    </source>
</evidence>
<dbReference type="EC" id="5.6.2.2" evidence="9"/>
<gene>
    <name evidence="9" type="primary">gyrA</name>
    <name evidence="14" type="ORF">AVDCRST_MAG89-4220</name>
</gene>
<dbReference type="Pfam" id="PF03989">
    <property type="entry name" value="DNA_gyraseA_C"/>
    <property type="match status" value="6"/>
</dbReference>
<dbReference type="AlphaFoldDB" id="A0A6J4MS09"/>
<dbReference type="NCBIfam" id="NF004044">
    <property type="entry name" value="PRK05561.1"/>
    <property type="match status" value="1"/>
</dbReference>
<comment type="catalytic activity">
    <reaction evidence="1 9 10">
        <text>ATP-dependent breakage, passage and rejoining of double-stranded DNA.</text>
        <dbReference type="EC" id="5.6.2.2"/>
    </reaction>
</comment>
<dbReference type="PANTHER" id="PTHR43493:SF5">
    <property type="entry name" value="DNA GYRASE SUBUNIT A, CHLOROPLASTIC_MITOCHONDRIAL"/>
    <property type="match status" value="1"/>
</dbReference>
<keyword evidence="5 9" id="KW-0067">ATP-binding</keyword>
<dbReference type="GO" id="GO:0009330">
    <property type="term" value="C:DNA topoisomerase type II (double strand cut, ATP-hydrolyzing) complex"/>
    <property type="evidence" value="ECO:0007669"/>
    <property type="project" value="TreeGrafter"/>
</dbReference>
<dbReference type="InterPro" id="IPR035516">
    <property type="entry name" value="Gyrase/topoIV_suA_C"/>
</dbReference>
<keyword evidence="4 9" id="KW-0547">Nucleotide-binding</keyword>
<comment type="subunit">
    <text evidence="9">Heterotetramer, composed of two GyrA and two GyrB chains. In the heterotetramer, GyrA contains the active site tyrosine that forms a transient covalent intermediate with DNA, while GyrB binds cofactors and catalyzes ATP hydrolysis.</text>
</comment>
<feature type="active site" description="O-(5'-phospho-DNA)-tyrosine intermediate" evidence="9 10">
    <location>
        <position position="142"/>
    </location>
</feature>
<dbReference type="PROSITE" id="PS52040">
    <property type="entry name" value="TOPO_IIA"/>
    <property type="match status" value="1"/>
</dbReference>
<dbReference type="FunFam" id="3.30.1360.40:FF:000002">
    <property type="entry name" value="DNA gyrase subunit A"/>
    <property type="match status" value="1"/>
</dbReference>
<dbReference type="SUPFAM" id="SSF56719">
    <property type="entry name" value="Type II DNA topoisomerase"/>
    <property type="match status" value="1"/>
</dbReference>
<dbReference type="InterPro" id="IPR013760">
    <property type="entry name" value="Topo_IIA-like_dom_sf"/>
</dbReference>
<sequence length="889" mass="98669">MSDDFTPETADQDGDEPVMVPGMPVSRILPRLIEQEMRESFIDYSMSVIVQRALPDVRDGLKPVHRRILFAMQEAGLIPTRAYKKCATVVGDVLGKYHPHGDSSVYDALVRMVQDFSLRYPLVDGQGNFGSIDGDAAAAYRYTESRLAPLAMELLADIDKETVDFSPNYDDRLMEPKVLPAKFPNLLVNGSSGIAVGMATNIPPHNLREVVNACVHLIDNPDATWEDLHQFVRGPDFPTGGVIYGRDGFRGAYEHGRGRVVLRARAEIEEKEGGRERIIITEVPFQVNKSRVIEHIAELVRDKKIEGISDLRDESDSRIRVVIELKRDAIPHIVLNQLYKHTQLQSTFGIIMLALAGGVPKVMGLREMLQHFVQHRHNVVRRRAEFELRKAREREHILEGLKIAVDHIDEVIAIIRGSETTGEAGVALRTRFALTERQSDAILNMRLARLTGLEIEQLEAELGEVRATIADLEDILGNVERRKSIIKDELIEVADKYGDERRTQILGDASSLSIEDLIPDEEMVITVSHTGYIKRVPSDTYRAQARGGRGIEGMKTKEEDWVEHLFLANTHDYLMFFTRDGQCYWLKVHEIPVGSRNSRGKPVVNLINIASDEKVAALVPVRTFSPDRSLIFATRKGVVKKTSLAAYGNPRRVGLNAINVLEDDELITVIPADGSCNVVLATREGMAIRFEEKDVREMGRATTGVRGITLQESDEVIGMVVTKPGSSLLVITELGMGKRTPLEAYRCQRRGGRGVINVRISDKTGRVVAIKEVHDGDELMVITKQGVIIRTPVDGIRSIGRNTQGVKLINLGAKDAVMDVARVVNEDEEPKAILADEEPGQEVVDSTALEESLGIDPEDGEFDDEPADAGDLIAEDAGDDSIDELLGDE</sequence>
<evidence type="ECO:0000256" key="5">
    <source>
        <dbReference type="ARBA" id="ARBA00022840"/>
    </source>
</evidence>
<evidence type="ECO:0000313" key="14">
    <source>
        <dbReference type="EMBL" id="CAA9367273.1"/>
    </source>
</evidence>
<evidence type="ECO:0000256" key="8">
    <source>
        <dbReference type="ARBA" id="ARBA00023235"/>
    </source>
</evidence>
<dbReference type="Pfam" id="PF00521">
    <property type="entry name" value="DNA_topoisoIV"/>
    <property type="match status" value="1"/>
</dbReference>
<feature type="region of interest" description="Disordered" evidence="12">
    <location>
        <begin position="836"/>
        <end position="889"/>
    </location>
</feature>
<organism evidence="14">
    <name type="scientific">uncultured Gemmatimonadota bacterium</name>
    <dbReference type="NCBI Taxonomy" id="203437"/>
    <lineage>
        <taxon>Bacteria</taxon>
        <taxon>Pseudomonadati</taxon>
        <taxon>Gemmatimonadota</taxon>
        <taxon>environmental samples</taxon>
    </lineage>
</organism>
<reference evidence="14" key="1">
    <citation type="submission" date="2020-02" db="EMBL/GenBank/DDBJ databases">
        <authorList>
            <person name="Meier V. D."/>
        </authorList>
    </citation>
    <scope>NUCLEOTIDE SEQUENCE</scope>
    <source>
        <strain evidence="14">AVDCRST_MAG89</strain>
    </source>
</reference>
<dbReference type="EMBL" id="CADCTV010000879">
    <property type="protein sequence ID" value="CAA9367273.1"/>
    <property type="molecule type" value="Genomic_DNA"/>
</dbReference>
<dbReference type="Gene3D" id="3.30.1360.40">
    <property type="match status" value="1"/>
</dbReference>
<dbReference type="FunFam" id="2.120.10.90:FF:000004">
    <property type="entry name" value="DNA gyrase subunit A"/>
    <property type="match status" value="1"/>
</dbReference>
<feature type="coiled-coil region" evidence="11">
    <location>
        <begin position="455"/>
        <end position="489"/>
    </location>
</feature>
<dbReference type="InterPro" id="IPR006691">
    <property type="entry name" value="GyrA/parC_rep"/>
</dbReference>
<keyword evidence="7 9" id="KW-0238">DNA-binding</keyword>
<dbReference type="GO" id="GO:0034335">
    <property type="term" value="F:DNA negative supercoiling activity"/>
    <property type="evidence" value="ECO:0007669"/>
    <property type="project" value="UniProtKB-ARBA"/>
</dbReference>
<dbReference type="HAMAP" id="MF_01897">
    <property type="entry name" value="GyrA"/>
    <property type="match status" value="1"/>
</dbReference>
<evidence type="ECO:0000259" key="13">
    <source>
        <dbReference type="PROSITE" id="PS52040"/>
    </source>
</evidence>
<feature type="short sequence motif" description="GyrA-box" evidence="9">
    <location>
        <begin position="544"/>
        <end position="550"/>
    </location>
</feature>
<dbReference type="Gene3D" id="1.10.268.10">
    <property type="entry name" value="Topoisomerase, domain 3"/>
    <property type="match status" value="1"/>
</dbReference>
<dbReference type="GO" id="GO:0005524">
    <property type="term" value="F:ATP binding"/>
    <property type="evidence" value="ECO:0007669"/>
    <property type="project" value="UniProtKB-UniRule"/>
</dbReference>
<evidence type="ECO:0000256" key="4">
    <source>
        <dbReference type="ARBA" id="ARBA00022741"/>
    </source>
</evidence>
<dbReference type="InterPro" id="IPR013757">
    <property type="entry name" value="Topo_IIA_A_a_sf"/>
</dbReference>
<dbReference type="GO" id="GO:0005694">
    <property type="term" value="C:chromosome"/>
    <property type="evidence" value="ECO:0007669"/>
    <property type="project" value="InterPro"/>
</dbReference>
<feature type="domain" description="Topo IIA-type catalytic" evidence="13">
    <location>
        <begin position="54"/>
        <end position="517"/>
    </location>
</feature>
<dbReference type="InterPro" id="IPR013758">
    <property type="entry name" value="Topo_IIA_A/C_ab"/>
</dbReference>
<comment type="miscellaneous">
    <text evidence="9">Few gyrases are as efficient as E.coli at forming negative supercoils. Not all organisms have 2 type II topoisomerases; in organisms with a single type II topoisomerase this enzyme also has to decatenate newly replicated chromosomes.</text>
</comment>
<protein>
    <recommendedName>
        <fullName evidence="9">DNA gyrase subunit A</fullName>
        <ecNumber evidence="9">5.6.2.2</ecNumber>
    </recommendedName>
</protein>
<keyword evidence="11" id="KW-0175">Coiled coil</keyword>
<dbReference type="InterPro" id="IPR005743">
    <property type="entry name" value="GyrA"/>
</dbReference>
<comment type="subcellular location">
    <subcellularLocation>
        <location evidence="9">Cytoplasm</location>
    </subcellularLocation>
</comment>
<dbReference type="InterPro" id="IPR002205">
    <property type="entry name" value="Topo_IIA_dom_A"/>
</dbReference>
<evidence type="ECO:0000256" key="11">
    <source>
        <dbReference type="SAM" id="Coils"/>
    </source>
</evidence>
<evidence type="ECO:0000256" key="10">
    <source>
        <dbReference type="PROSITE-ProRule" id="PRU01384"/>
    </source>
</evidence>
<evidence type="ECO:0000256" key="1">
    <source>
        <dbReference type="ARBA" id="ARBA00000185"/>
    </source>
</evidence>
<evidence type="ECO:0000256" key="3">
    <source>
        <dbReference type="ARBA" id="ARBA00022490"/>
    </source>
</evidence>
<evidence type="ECO:0000256" key="9">
    <source>
        <dbReference type="HAMAP-Rule" id="MF_01897"/>
    </source>
</evidence>
<dbReference type="FunFam" id="3.90.199.10:FF:000001">
    <property type="entry name" value="DNA gyrase subunit A"/>
    <property type="match status" value="1"/>
</dbReference>
<evidence type="ECO:0000256" key="12">
    <source>
        <dbReference type="SAM" id="MobiDB-lite"/>
    </source>
</evidence>
<proteinExistence type="inferred from homology"/>
<dbReference type="GO" id="GO:0006261">
    <property type="term" value="P:DNA-templated DNA replication"/>
    <property type="evidence" value="ECO:0007669"/>
    <property type="project" value="UniProtKB-UniRule"/>
</dbReference>
<evidence type="ECO:0000256" key="7">
    <source>
        <dbReference type="ARBA" id="ARBA00023125"/>
    </source>
</evidence>
<dbReference type="NCBIfam" id="NF004043">
    <property type="entry name" value="PRK05560.1"/>
    <property type="match status" value="1"/>
</dbReference>
<keyword evidence="3 9" id="KW-0963">Cytoplasm</keyword>
<feature type="region of interest" description="Disordered" evidence="12">
    <location>
        <begin position="1"/>
        <end position="20"/>
    </location>
</feature>
<comment type="similarity">
    <text evidence="2 9">Belongs to the type II topoisomerase GyrA/ParC subunit family.</text>
</comment>
<comment type="function">
    <text evidence="9">A type II topoisomerase that negatively supercoils closed circular double-stranded (ds) DNA in an ATP-dependent manner to modulate DNA topology and maintain chromosomes in an underwound state. Negative supercoiling favors strand separation, and DNA replication, transcription, recombination and repair, all of which involve strand separation. Also able to catalyze the interconversion of other topological isomers of dsDNA rings, including catenanes and knotted rings. Type II topoisomerases break and join 2 DNA strands simultaneously in an ATP-dependent manner.</text>
</comment>
<feature type="compositionally biased region" description="Acidic residues" evidence="12">
    <location>
        <begin position="1"/>
        <end position="16"/>
    </location>
</feature>
<dbReference type="InterPro" id="IPR050220">
    <property type="entry name" value="Type_II_DNA_Topoisomerases"/>
</dbReference>
<dbReference type="Gene3D" id="3.90.199.10">
    <property type="entry name" value="Topoisomerase II, domain 5"/>
    <property type="match status" value="1"/>
</dbReference>
<dbReference type="CDD" id="cd00187">
    <property type="entry name" value="TOP4c"/>
    <property type="match status" value="1"/>
</dbReference>
<name>A0A6J4MS09_9BACT</name>
<accession>A0A6J4MS09</accession>
<feature type="compositionally biased region" description="Acidic residues" evidence="12">
    <location>
        <begin position="856"/>
        <end position="889"/>
    </location>
</feature>
<dbReference type="PANTHER" id="PTHR43493">
    <property type="entry name" value="DNA GYRASE/TOPOISOMERASE SUBUNIT A"/>
    <property type="match status" value="1"/>
</dbReference>
<keyword evidence="6 9" id="KW-0799">Topoisomerase</keyword>
<dbReference type="GO" id="GO:0003677">
    <property type="term" value="F:DNA binding"/>
    <property type="evidence" value="ECO:0007669"/>
    <property type="project" value="UniProtKB-UniRule"/>
</dbReference>
<keyword evidence="8 9" id="KW-0413">Isomerase</keyword>
<dbReference type="GO" id="GO:0006265">
    <property type="term" value="P:DNA topological change"/>
    <property type="evidence" value="ECO:0007669"/>
    <property type="project" value="UniProtKB-UniRule"/>
</dbReference>
<dbReference type="GO" id="GO:0005737">
    <property type="term" value="C:cytoplasm"/>
    <property type="evidence" value="ECO:0007669"/>
    <property type="project" value="UniProtKB-SubCell"/>
</dbReference>
<evidence type="ECO:0000256" key="2">
    <source>
        <dbReference type="ARBA" id="ARBA00008263"/>
    </source>
</evidence>
<dbReference type="SUPFAM" id="SSF101904">
    <property type="entry name" value="GyrA/ParC C-terminal domain-like"/>
    <property type="match status" value="1"/>
</dbReference>
<dbReference type="FunFam" id="1.10.268.10:FF:000001">
    <property type="entry name" value="DNA gyrase subunit A"/>
    <property type="match status" value="1"/>
</dbReference>
<dbReference type="SMART" id="SM00434">
    <property type="entry name" value="TOP4c"/>
    <property type="match status" value="1"/>
</dbReference>
<dbReference type="NCBIfam" id="TIGR01063">
    <property type="entry name" value="gyrA"/>
    <property type="match status" value="1"/>
</dbReference>